<sequence length="68" mass="7710">MNVICFENNLSQNALSGGWLEFALDNHDRYGDQIHLHLVLGEIWTIGDLDLVRMTDLIGISKVRIVLC</sequence>
<name>A0AAD7LKI7_QUISA</name>
<dbReference type="EMBL" id="JARAOO010000008">
    <property type="protein sequence ID" value="KAJ7959859.1"/>
    <property type="molecule type" value="Genomic_DNA"/>
</dbReference>
<dbReference type="Proteomes" id="UP001163823">
    <property type="component" value="Chromosome 8"/>
</dbReference>
<comment type="caution">
    <text evidence="1">The sequence shown here is derived from an EMBL/GenBank/DDBJ whole genome shotgun (WGS) entry which is preliminary data.</text>
</comment>
<dbReference type="KEGG" id="qsa:O6P43_020382"/>
<evidence type="ECO:0000313" key="1">
    <source>
        <dbReference type="EMBL" id="KAJ7959859.1"/>
    </source>
</evidence>
<keyword evidence="2" id="KW-1185">Reference proteome</keyword>
<proteinExistence type="predicted"/>
<reference evidence="1" key="1">
    <citation type="journal article" date="2023" name="Science">
        <title>Elucidation of the pathway for biosynthesis of saponin adjuvants from the soapbark tree.</title>
        <authorList>
            <person name="Reed J."/>
            <person name="Orme A."/>
            <person name="El-Demerdash A."/>
            <person name="Owen C."/>
            <person name="Martin L.B.B."/>
            <person name="Misra R.C."/>
            <person name="Kikuchi S."/>
            <person name="Rejzek M."/>
            <person name="Martin A.C."/>
            <person name="Harkess A."/>
            <person name="Leebens-Mack J."/>
            <person name="Louveau T."/>
            <person name="Stephenson M.J."/>
            <person name="Osbourn A."/>
        </authorList>
    </citation>
    <scope>NUCLEOTIDE SEQUENCE</scope>
    <source>
        <strain evidence="1">S10</strain>
    </source>
</reference>
<organism evidence="1 2">
    <name type="scientific">Quillaja saponaria</name>
    <name type="common">Soap bark tree</name>
    <dbReference type="NCBI Taxonomy" id="32244"/>
    <lineage>
        <taxon>Eukaryota</taxon>
        <taxon>Viridiplantae</taxon>
        <taxon>Streptophyta</taxon>
        <taxon>Embryophyta</taxon>
        <taxon>Tracheophyta</taxon>
        <taxon>Spermatophyta</taxon>
        <taxon>Magnoliopsida</taxon>
        <taxon>eudicotyledons</taxon>
        <taxon>Gunneridae</taxon>
        <taxon>Pentapetalae</taxon>
        <taxon>rosids</taxon>
        <taxon>fabids</taxon>
        <taxon>Fabales</taxon>
        <taxon>Quillajaceae</taxon>
        <taxon>Quillaja</taxon>
    </lineage>
</organism>
<evidence type="ECO:0000313" key="2">
    <source>
        <dbReference type="Proteomes" id="UP001163823"/>
    </source>
</evidence>
<gene>
    <name evidence="1" type="ORF">O6P43_020382</name>
</gene>
<accession>A0AAD7LKI7</accession>
<dbReference type="AlphaFoldDB" id="A0AAD7LKI7"/>
<protein>
    <submittedName>
        <fullName evidence="1">Uncharacterized protein</fullName>
    </submittedName>
</protein>